<organism evidence="1 2">
    <name type="scientific">Candidatus Bacteroides intestinipullorum</name>
    <dbReference type="NCBI Taxonomy" id="2838471"/>
    <lineage>
        <taxon>Bacteria</taxon>
        <taxon>Pseudomonadati</taxon>
        <taxon>Bacteroidota</taxon>
        <taxon>Bacteroidia</taxon>
        <taxon>Bacteroidales</taxon>
        <taxon>Bacteroidaceae</taxon>
        <taxon>Bacteroides</taxon>
    </lineage>
</organism>
<evidence type="ECO:0000313" key="1">
    <source>
        <dbReference type="EMBL" id="MBU3813495.1"/>
    </source>
</evidence>
<sequence>MRKIGFAKYLIGYTISDDDTRKKFKEMLGKKFLDQSEWINESMFKLDGGDLQDVVGKLKEIFDEVKRMKFGHDDFIKLYYAARLEDYTNLPERDLVKEVNISAPA</sequence>
<protein>
    <submittedName>
        <fullName evidence="1">Uncharacterized protein</fullName>
    </submittedName>
</protein>
<accession>A0A9E2NMZ9</accession>
<gene>
    <name evidence="1" type="ORF">H9791_03165</name>
</gene>
<reference evidence="1" key="2">
    <citation type="submission" date="2021-04" db="EMBL/GenBank/DDBJ databases">
        <authorList>
            <person name="Gilroy R."/>
        </authorList>
    </citation>
    <scope>NUCLEOTIDE SEQUENCE</scope>
    <source>
        <strain evidence="1">B3-3758</strain>
    </source>
</reference>
<dbReference type="Proteomes" id="UP000824236">
    <property type="component" value="Unassembled WGS sequence"/>
</dbReference>
<reference evidence="1" key="1">
    <citation type="journal article" date="2021" name="PeerJ">
        <title>Extensive microbial diversity within the chicken gut microbiome revealed by metagenomics and culture.</title>
        <authorList>
            <person name="Gilroy R."/>
            <person name="Ravi A."/>
            <person name="Getino M."/>
            <person name="Pursley I."/>
            <person name="Horton D.L."/>
            <person name="Alikhan N.F."/>
            <person name="Baker D."/>
            <person name="Gharbi K."/>
            <person name="Hall N."/>
            <person name="Watson M."/>
            <person name="Adriaenssens E.M."/>
            <person name="Foster-Nyarko E."/>
            <person name="Jarju S."/>
            <person name="Secka A."/>
            <person name="Antonio M."/>
            <person name="Oren A."/>
            <person name="Chaudhuri R.R."/>
            <person name="La Ragione R."/>
            <person name="Hildebrand F."/>
            <person name="Pallen M.J."/>
        </authorList>
    </citation>
    <scope>NUCLEOTIDE SEQUENCE</scope>
    <source>
        <strain evidence="1">B3-3758</strain>
    </source>
</reference>
<comment type="caution">
    <text evidence="1">The sequence shown here is derived from an EMBL/GenBank/DDBJ whole genome shotgun (WGS) entry which is preliminary data.</text>
</comment>
<dbReference type="AlphaFoldDB" id="A0A9E2NMZ9"/>
<dbReference type="EMBL" id="JAHLFO010000039">
    <property type="protein sequence ID" value="MBU3813495.1"/>
    <property type="molecule type" value="Genomic_DNA"/>
</dbReference>
<evidence type="ECO:0000313" key="2">
    <source>
        <dbReference type="Proteomes" id="UP000824236"/>
    </source>
</evidence>
<name>A0A9E2NMZ9_9BACE</name>
<proteinExistence type="predicted"/>